<dbReference type="PANTHER" id="PTHR28055:SF1">
    <property type="entry name" value="ALTERED INHERITANCE OF MITOCHONDRIA PROTEIN 41, MITOCHONDRIAL"/>
    <property type="match status" value="1"/>
</dbReference>
<keyword evidence="2" id="KW-1185">Reference proteome</keyword>
<dbReference type="InterPro" id="IPR003789">
    <property type="entry name" value="Asn/Gln_tRNA_amidoTrase-B-like"/>
</dbReference>
<evidence type="ECO:0000313" key="2">
    <source>
        <dbReference type="Proteomes" id="UP000474159"/>
    </source>
</evidence>
<dbReference type="GO" id="GO:0016884">
    <property type="term" value="F:carbon-nitrogen ligase activity, with glutamine as amido-N-donor"/>
    <property type="evidence" value="ECO:0007669"/>
    <property type="project" value="InterPro"/>
</dbReference>
<proteinExistence type="predicted"/>
<dbReference type="AlphaFoldDB" id="A0A6L3ST90"/>
<comment type="caution">
    <text evidence="1">The sequence shown here is derived from an EMBL/GenBank/DDBJ whole genome shotgun (WGS) entry which is preliminary data.</text>
</comment>
<dbReference type="Proteomes" id="UP000474159">
    <property type="component" value="Unassembled WGS sequence"/>
</dbReference>
<sequence>MPLRERFTAEMKEAMKAGEKAKLATVRMIQAALKDKDIEARGLGKDPASDEDILALLQKMIKQRNESASVYDQGGRPELAGNERAEIAIIAGFLPQQMDEAETEAAIAAAVAETGAAGPKDMGKVIAVLKGKYAGRMDFGKASGLVKAALSDKA</sequence>
<dbReference type="Gene3D" id="1.10.1510.10">
    <property type="entry name" value="Uncharacterised protein YqeY/AIM41 PF09424, N-terminal domain"/>
    <property type="match status" value="1"/>
</dbReference>
<reference evidence="1 2" key="1">
    <citation type="submission" date="2019-09" db="EMBL/GenBank/DDBJ databases">
        <title>YIM 48816 draft genome.</title>
        <authorList>
            <person name="Jiang L."/>
        </authorList>
    </citation>
    <scope>NUCLEOTIDE SEQUENCE [LARGE SCALE GENOMIC DNA]</scope>
    <source>
        <strain evidence="1 2">YIM 48816</strain>
    </source>
</reference>
<dbReference type="InterPro" id="IPR023168">
    <property type="entry name" value="GatB_Yqey_C_2"/>
</dbReference>
<dbReference type="OrthoDB" id="9788127at2"/>
<organism evidence="1 2">
    <name type="scientific">Methylobacterium soli</name>
    <dbReference type="NCBI Taxonomy" id="553447"/>
    <lineage>
        <taxon>Bacteria</taxon>
        <taxon>Pseudomonadati</taxon>
        <taxon>Pseudomonadota</taxon>
        <taxon>Alphaproteobacteria</taxon>
        <taxon>Hyphomicrobiales</taxon>
        <taxon>Methylobacteriaceae</taxon>
        <taxon>Methylobacterium</taxon>
    </lineage>
</organism>
<dbReference type="Pfam" id="PF09424">
    <property type="entry name" value="YqeY"/>
    <property type="match status" value="1"/>
</dbReference>
<accession>A0A6L3ST90</accession>
<gene>
    <name evidence="1" type="ORF">F6X53_25630</name>
</gene>
<dbReference type="InterPro" id="IPR042184">
    <property type="entry name" value="YqeY/Aim41_N"/>
</dbReference>
<dbReference type="SUPFAM" id="SSF89095">
    <property type="entry name" value="GatB/YqeY motif"/>
    <property type="match status" value="1"/>
</dbReference>
<name>A0A6L3ST90_9HYPH</name>
<dbReference type="EMBL" id="VZZK01000036">
    <property type="protein sequence ID" value="KAB1074571.1"/>
    <property type="molecule type" value="Genomic_DNA"/>
</dbReference>
<dbReference type="Gene3D" id="1.10.10.410">
    <property type="match status" value="1"/>
</dbReference>
<evidence type="ECO:0000313" key="1">
    <source>
        <dbReference type="EMBL" id="KAB1074571.1"/>
    </source>
</evidence>
<dbReference type="InterPro" id="IPR019004">
    <property type="entry name" value="YqeY/Aim41"/>
</dbReference>
<dbReference type="RefSeq" id="WP_151003668.1">
    <property type="nucleotide sequence ID" value="NZ_BPQY01000270.1"/>
</dbReference>
<protein>
    <submittedName>
        <fullName evidence="1">GatB/YqeY domain-containing protein</fullName>
    </submittedName>
</protein>
<dbReference type="PANTHER" id="PTHR28055">
    <property type="entry name" value="ALTERED INHERITANCE OF MITOCHONDRIA PROTEIN 41, MITOCHONDRIAL"/>
    <property type="match status" value="1"/>
</dbReference>